<name>A0AAW1JUN0_POPJA</name>
<dbReference type="Proteomes" id="UP001458880">
    <property type="component" value="Unassembled WGS sequence"/>
</dbReference>
<comment type="caution">
    <text evidence="1">The sequence shown here is derived from an EMBL/GenBank/DDBJ whole genome shotgun (WGS) entry which is preliminary data.</text>
</comment>
<proteinExistence type="predicted"/>
<reference evidence="1 2" key="1">
    <citation type="journal article" date="2024" name="BMC Genomics">
        <title>De novo assembly and annotation of Popillia japonica's genome with initial clues to its potential as an invasive pest.</title>
        <authorList>
            <person name="Cucini C."/>
            <person name="Boschi S."/>
            <person name="Funari R."/>
            <person name="Cardaioli E."/>
            <person name="Iannotti N."/>
            <person name="Marturano G."/>
            <person name="Paoli F."/>
            <person name="Bruttini M."/>
            <person name="Carapelli A."/>
            <person name="Frati F."/>
            <person name="Nardi F."/>
        </authorList>
    </citation>
    <scope>NUCLEOTIDE SEQUENCE [LARGE SCALE GENOMIC DNA]</scope>
    <source>
        <strain evidence="1">DMR45628</strain>
    </source>
</reference>
<organism evidence="1 2">
    <name type="scientific">Popillia japonica</name>
    <name type="common">Japanese beetle</name>
    <dbReference type="NCBI Taxonomy" id="7064"/>
    <lineage>
        <taxon>Eukaryota</taxon>
        <taxon>Metazoa</taxon>
        <taxon>Ecdysozoa</taxon>
        <taxon>Arthropoda</taxon>
        <taxon>Hexapoda</taxon>
        <taxon>Insecta</taxon>
        <taxon>Pterygota</taxon>
        <taxon>Neoptera</taxon>
        <taxon>Endopterygota</taxon>
        <taxon>Coleoptera</taxon>
        <taxon>Polyphaga</taxon>
        <taxon>Scarabaeiformia</taxon>
        <taxon>Scarabaeidae</taxon>
        <taxon>Rutelinae</taxon>
        <taxon>Popillia</taxon>
    </lineage>
</organism>
<evidence type="ECO:0000313" key="1">
    <source>
        <dbReference type="EMBL" id="KAK9707788.1"/>
    </source>
</evidence>
<evidence type="ECO:0000313" key="2">
    <source>
        <dbReference type="Proteomes" id="UP001458880"/>
    </source>
</evidence>
<gene>
    <name evidence="1" type="ORF">QE152_g27625</name>
</gene>
<protein>
    <submittedName>
        <fullName evidence="1">Uncharacterized protein</fullName>
    </submittedName>
</protein>
<dbReference type="EMBL" id="JASPKY010000342">
    <property type="protein sequence ID" value="KAK9707788.1"/>
    <property type="molecule type" value="Genomic_DNA"/>
</dbReference>
<sequence>MKLKMPCKLCEIDHQKLGVSNCTHNPFALPQFPTLMPFNVDLGHLQNSAAFVPQLRDMMLAYLFRDKRSEGRLNVVKIPLIV</sequence>
<accession>A0AAW1JUN0</accession>
<keyword evidence="2" id="KW-1185">Reference proteome</keyword>
<dbReference type="AlphaFoldDB" id="A0AAW1JUN0"/>